<comment type="subcellular location">
    <subcellularLocation>
        <location evidence="1">Nucleus</location>
    </subcellularLocation>
    <subcellularLocation>
        <location evidence="2">Plastid</location>
        <location evidence="2">Chloroplast</location>
    </subcellularLocation>
</comment>
<protein>
    <submittedName>
        <fullName evidence="10">Rad24 DNA damage checkpoint protein</fullName>
    </submittedName>
</protein>
<sequence length="544" mass="60601">MWADHFSPGNMQELSINSAKISEFSTWLDRSMECLRAGHKLFNKILVLRGPSGCGKSSLVRLMASQKGLKVVEWKSKPTISYDRVQSLEIEYESELDNLVRFLRSSRQLSNSIITFDNEGESGIDHAGVLILLDEVPYMHMEHQRSRLRAELVQFFNHVRCLLVVTHTDHQSNERGLAAWPQCIFGLPGVQVIQMNPIAKTFLKKGIERIMSAARVGSEKSVVDSVVQWADGDMRSAINSLQVICAGGRRNRAHSRPLSVADSAGYGRESSHTFFHALGKILHKKSSPTQNPSEASQDEVNPNKGTEIAAGTGNLEEVVEKAGLTEKILLDYLFENFPTFYSEIEDIAEACCYLSEAELVASSWNPSDNPYHNDNMSGKAATNASRCAVSISCRAIPLCNKHAVKAKFVPLCKPTMFSVENYANRMKSEVVRAFSTARTDDLVNMLPLHPLRFASYRTDVGLTAIQRSCLQELTSFTLQNGQASSKYKRPSREMLKEGFDEPIVPCIIEPQAGQPDSQSDARVESLRFKSQAALIEDQIEDFSD</sequence>
<dbReference type="Pfam" id="PF03215">
    <property type="entry name" value="Rad17"/>
    <property type="match status" value="1"/>
</dbReference>
<keyword evidence="7" id="KW-0539">Nucleus</keyword>
<dbReference type="eggNOG" id="KOG1970">
    <property type="taxonomic scope" value="Eukaryota"/>
</dbReference>
<evidence type="ECO:0000313" key="11">
    <source>
        <dbReference type="EnsemblProtists" id="EKX55449"/>
    </source>
</evidence>
<dbReference type="GO" id="GO:0006281">
    <property type="term" value="P:DNA repair"/>
    <property type="evidence" value="ECO:0007669"/>
    <property type="project" value="InterPro"/>
</dbReference>
<evidence type="ECO:0000256" key="6">
    <source>
        <dbReference type="ARBA" id="ARBA00022840"/>
    </source>
</evidence>
<accession>L1K4C0</accession>
<evidence type="ECO:0000256" key="9">
    <source>
        <dbReference type="SAM" id="MobiDB-lite"/>
    </source>
</evidence>
<dbReference type="GO" id="GO:0003689">
    <property type="term" value="F:DNA clamp loader activity"/>
    <property type="evidence" value="ECO:0007669"/>
    <property type="project" value="TreeGrafter"/>
</dbReference>
<evidence type="ECO:0000256" key="1">
    <source>
        <dbReference type="ARBA" id="ARBA00004123"/>
    </source>
</evidence>
<feature type="region of interest" description="Disordered" evidence="9">
    <location>
        <begin position="284"/>
        <end position="304"/>
    </location>
</feature>
<dbReference type="Gene3D" id="3.40.50.300">
    <property type="entry name" value="P-loop containing nucleotide triphosphate hydrolases"/>
    <property type="match status" value="1"/>
</dbReference>
<dbReference type="PaxDb" id="55529-EKX55449"/>
<dbReference type="RefSeq" id="XP_005842429.1">
    <property type="nucleotide sequence ID" value="XM_005842372.1"/>
</dbReference>
<dbReference type="GO" id="GO:0000077">
    <property type="term" value="P:DNA damage checkpoint signaling"/>
    <property type="evidence" value="ECO:0007669"/>
    <property type="project" value="TreeGrafter"/>
</dbReference>
<dbReference type="GO" id="GO:0009507">
    <property type="term" value="C:chloroplast"/>
    <property type="evidence" value="ECO:0007669"/>
    <property type="project" value="UniProtKB-SubCell"/>
</dbReference>
<dbReference type="OMA" id="YNCLKMA"/>
<reference evidence="10 12" key="1">
    <citation type="journal article" date="2012" name="Nature">
        <title>Algal genomes reveal evolutionary mosaicism and the fate of nucleomorphs.</title>
        <authorList>
            <consortium name="DOE Joint Genome Institute"/>
            <person name="Curtis B.A."/>
            <person name="Tanifuji G."/>
            <person name="Burki F."/>
            <person name="Gruber A."/>
            <person name="Irimia M."/>
            <person name="Maruyama S."/>
            <person name="Arias M.C."/>
            <person name="Ball S.G."/>
            <person name="Gile G.H."/>
            <person name="Hirakawa Y."/>
            <person name="Hopkins J.F."/>
            <person name="Kuo A."/>
            <person name="Rensing S.A."/>
            <person name="Schmutz J."/>
            <person name="Symeonidi A."/>
            <person name="Elias M."/>
            <person name="Eveleigh R.J."/>
            <person name="Herman E.K."/>
            <person name="Klute M.J."/>
            <person name="Nakayama T."/>
            <person name="Obornik M."/>
            <person name="Reyes-Prieto A."/>
            <person name="Armbrust E.V."/>
            <person name="Aves S.J."/>
            <person name="Beiko R.G."/>
            <person name="Coutinho P."/>
            <person name="Dacks J.B."/>
            <person name="Durnford D.G."/>
            <person name="Fast N.M."/>
            <person name="Green B.R."/>
            <person name="Grisdale C.J."/>
            <person name="Hempel F."/>
            <person name="Henrissat B."/>
            <person name="Hoppner M.P."/>
            <person name="Ishida K."/>
            <person name="Kim E."/>
            <person name="Koreny L."/>
            <person name="Kroth P.G."/>
            <person name="Liu Y."/>
            <person name="Malik S.B."/>
            <person name="Maier U.G."/>
            <person name="McRose D."/>
            <person name="Mock T."/>
            <person name="Neilson J.A."/>
            <person name="Onodera N.T."/>
            <person name="Poole A.M."/>
            <person name="Pritham E.J."/>
            <person name="Richards T.A."/>
            <person name="Rocap G."/>
            <person name="Roy S.W."/>
            <person name="Sarai C."/>
            <person name="Schaack S."/>
            <person name="Shirato S."/>
            <person name="Slamovits C.H."/>
            <person name="Spencer D.F."/>
            <person name="Suzuki S."/>
            <person name="Worden A.Z."/>
            <person name="Zauner S."/>
            <person name="Barry K."/>
            <person name="Bell C."/>
            <person name="Bharti A.K."/>
            <person name="Crow J.A."/>
            <person name="Grimwood J."/>
            <person name="Kramer R."/>
            <person name="Lindquist E."/>
            <person name="Lucas S."/>
            <person name="Salamov A."/>
            <person name="McFadden G.I."/>
            <person name="Lane C.E."/>
            <person name="Keeling P.J."/>
            <person name="Gray M.W."/>
            <person name="Grigoriev I.V."/>
            <person name="Archibald J.M."/>
        </authorList>
    </citation>
    <scope>NUCLEOTIDE SEQUENCE</scope>
    <source>
        <strain evidence="10 12">CCMP2712</strain>
    </source>
</reference>
<dbReference type="PANTHER" id="PTHR12172">
    <property type="entry name" value="CELL CYCLE CHECKPOINT PROTEIN RAD17"/>
    <property type="match status" value="1"/>
</dbReference>
<dbReference type="GeneID" id="17312159"/>
<keyword evidence="8" id="KW-0131">Cell cycle</keyword>
<dbReference type="AlphaFoldDB" id="L1K4C0"/>
<evidence type="ECO:0000313" key="10">
    <source>
        <dbReference type="EMBL" id="EKX55449.1"/>
    </source>
</evidence>
<reference evidence="11" key="3">
    <citation type="submission" date="2015-06" db="UniProtKB">
        <authorList>
            <consortium name="EnsemblProtists"/>
        </authorList>
    </citation>
    <scope>IDENTIFICATION</scope>
</reference>
<dbReference type="GO" id="GO:0033314">
    <property type="term" value="P:mitotic DNA replication checkpoint signaling"/>
    <property type="evidence" value="ECO:0007669"/>
    <property type="project" value="TreeGrafter"/>
</dbReference>
<dbReference type="InterPro" id="IPR027417">
    <property type="entry name" value="P-loop_NTPase"/>
</dbReference>
<comment type="similarity">
    <text evidence="3">Belongs to the rad17/RAD24 family.</text>
</comment>
<dbReference type="GO" id="GO:0005524">
    <property type="term" value="F:ATP binding"/>
    <property type="evidence" value="ECO:0007669"/>
    <property type="project" value="UniProtKB-KW"/>
</dbReference>
<name>L1K4C0_GUITC</name>
<dbReference type="Gene3D" id="1.10.8.60">
    <property type="match status" value="1"/>
</dbReference>
<proteinExistence type="inferred from homology"/>
<dbReference type="GO" id="GO:0005634">
    <property type="term" value="C:nucleus"/>
    <property type="evidence" value="ECO:0007669"/>
    <property type="project" value="UniProtKB-SubCell"/>
</dbReference>
<dbReference type="OrthoDB" id="10265971at2759"/>
<evidence type="ECO:0000256" key="7">
    <source>
        <dbReference type="ARBA" id="ARBA00023242"/>
    </source>
</evidence>
<evidence type="ECO:0000256" key="4">
    <source>
        <dbReference type="ARBA" id="ARBA00022741"/>
    </source>
</evidence>
<dbReference type="PANTHER" id="PTHR12172:SF0">
    <property type="entry name" value="CELL CYCLE CHECKPOINT PROTEIN RAD17"/>
    <property type="match status" value="1"/>
</dbReference>
<gene>
    <name evidence="10" type="primary">Rad24</name>
    <name evidence="10" type="ORF">GUITHDRAFT_131644</name>
</gene>
<dbReference type="SUPFAM" id="SSF52540">
    <property type="entry name" value="P-loop containing nucleoside triphosphate hydrolases"/>
    <property type="match status" value="1"/>
</dbReference>
<dbReference type="HOGENOM" id="CLU_018598_2_0_1"/>
<dbReference type="GO" id="GO:0003682">
    <property type="term" value="F:chromatin binding"/>
    <property type="evidence" value="ECO:0007669"/>
    <property type="project" value="TreeGrafter"/>
</dbReference>
<evidence type="ECO:0000256" key="3">
    <source>
        <dbReference type="ARBA" id="ARBA00006168"/>
    </source>
</evidence>
<evidence type="ECO:0000313" key="12">
    <source>
        <dbReference type="Proteomes" id="UP000011087"/>
    </source>
</evidence>
<evidence type="ECO:0000256" key="8">
    <source>
        <dbReference type="ARBA" id="ARBA00023306"/>
    </source>
</evidence>
<reference evidence="12" key="2">
    <citation type="submission" date="2012-11" db="EMBL/GenBank/DDBJ databases">
        <authorList>
            <person name="Kuo A."/>
            <person name="Curtis B.A."/>
            <person name="Tanifuji G."/>
            <person name="Burki F."/>
            <person name="Gruber A."/>
            <person name="Irimia M."/>
            <person name="Maruyama S."/>
            <person name="Arias M.C."/>
            <person name="Ball S.G."/>
            <person name="Gile G.H."/>
            <person name="Hirakawa Y."/>
            <person name="Hopkins J.F."/>
            <person name="Rensing S.A."/>
            <person name="Schmutz J."/>
            <person name="Symeonidi A."/>
            <person name="Elias M."/>
            <person name="Eveleigh R.J."/>
            <person name="Herman E.K."/>
            <person name="Klute M.J."/>
            <person name="Nakayama T."/>
            <person name="Obornik M."/>
            <person name="Reyes-Prieto A."/>
            <person name="Armbrust E.V."/>
            <person name="Aves S.J."/>
            <person name="Beiko R.G."/>
            <person name="Coutinho P."/>
            <person name="Dacks J.B."/>
            <person name="Durnford D.G."/>
            <person name="Fast N.M."/>
            <person name="Green B.R."/>
            <person name="Grisdale C."/>
            <person name="Hempe F."/>
            <person name="Henrissat B."/>
            <person name="Hoppner M.P."/>
            <person name="Ishida K.-I."/>
            <person name="Kim E."/>
            <person name="Koreny L."/>
            <person name="Kroth P.G."/>
            <person name="Liu Y."/>
            <person name="Malik S.-B."/>
            <person name="Maier U.G."/>
            <person name="McRose D."/>
            <person name="Mock T."/>
            <person name="Neilson J.A."/>
            <person name="Onodera N.T."/>
            <person name="Poole A.M."/>
            <person name="Pritham E.J."/>
            <person name="Richards T.A."/>
            <person name="Rocap G."/>
            <person name="Roy S.W."/>
            <person name="Sarai C."/>
            <person name="Schaack S."/>
            <person name="Shirato S."/>
            <person name="Slamovits C.H."/>
            <person name="Spencer D.F."/>
            <person name="Suzuki S."/>
            <person name="Worden A.Z."/>
            <person name="Zauner S."/>
            <person name="Barry K."/>
            <person name="Bell C."/>
            <person name="Bharti A.K."/>
            <person name="Crow J.A."/>
            <person name="Grimwood J."/>
            <person name="Kramer R."/>
            <person name="Lindquist E."/>
            <person name="Lucas S."/>
            <person name="Salamov A."/>
            <person name="McFadden G.I."/>
            <person name="Lane C.E."/>
            <person name="Keeling P.J."/>
            <person name="Gray M.W."/>
            <person name="Grigoriev I.V."/>
            <person name="Archibald J.M."/>
        </authorList>
    </citation>
    <scope>NUCLEOTIDE SEQUENCE</scope>
    <source>
        <strain evidence="12">CCMP2712</strain>
    </source>
</reference>
<keyword evidence="5" id="KW-0227">DNA damage</keyword>
<keyword evidence="4" id="KW-0547">Nucleotide-binding</keyword>
<keyword evidence="12" id="KW-1185">Reference proteome</keyword>
<dbReference type="STRING" id="905079.L1K4C0"/>
<evidence type="ECO:0000256" key="2">
    <source>
        <dbReference type="ARBA" id="ARBA00004229"/>
    </source>
</evidence>
<keyword evidence="6" id="KW-0067">ATP-binding</keyword>
<evidence type="ECO:0000256" key="5">
    <source>
        <dbReference type="ARBA" id="ARBA00022763"/>
    </source>
</evidence>
<organism evidence="10">
    <name type="scientific">Guillardia theta (strain CCMP2712)</name>
    <name type="common">Cryptophyte</name>
    <dbReference type="NCBI Taxonomy" id="905079"/>
    <lineage>
        <taxon>Eukaryota</taxon>
        <taxon>Cryptophyceae</taxon>
        <taxon>Pyrenomonadales</taxon>
        <taxon>Geminigeraceae</taxon>
        <taxon>Guillardia</taxon>
    </lineage>
</organism>
<dbReference type="EnsemblProtists" id="EKX55449">
    <property type="protein sequence ID" value="EKX55449"/>
    <property type="gene ID" value="GUITHDRAFT_131644"/>
</dbReference>
<dbReference type="Proteomes" id="UP000011087">
    <property type="component" value="Unassembled WGS sequence"/>
</dbReference>
<dbReference type="KEGG" id="gtt:GUITHDRAFT_131644"/>
<feature type="compositionally biased region" description="Polar residues" evidence="9">
    <location>
        <begin position="287"/>
        <end position="304"/>
    </location>
</feature>
<dbReference type="EMBL" id="JH992965">
    <property type="protein sequence ID" value="EKX55449.1"/>
    <property type="molecule type" value="Genomic_DNA"/>
</dbReference>
<dbReference type="InterPro" id="IPR004582">
    <property type="entry name" value="Checkpoint_prot_Rad17_Rad24"/>
</dbReference>